<dbReference type="FunFam" id="3.40.50.300:FF:000056">
    <property type="entry name" value="Cell division ATP-binding protein FtsE"/>
    <property type="match status" value="1"/>
</dbReference>
<evidence type="ECO:0000313" key="13">
    <source>
        <dbReference type="EMBL" id="VEI17295.1"/>
    </source>
</evidence>
<dbReference type="InterPro" id="IPR050086">
    <property type="entry name" value="MetN_ABC_transporter-like"/>
</dbReference>
<protein>
    <submittedName>
        <fullName evidence="13">Methionine import ATP-binding protein MetN</fullName>
        <ecNumber evidence="13">3.6.3.-</ecNumber>
    </submittedName>
</protein>
<sequence>MVRVLPPGTMEEYVSTPDQSTAGSDRREGDDPAGPQRVEHEEGVSADLRDADPQDSGTGPASSSAEPMISLRDVHKVYRLRSGKEVRALDGLSLDVAPGSIHGIVGTSGAGKSTLVRCLTSLERPTSGHVSVDGQDMTALPAAQLREARRRIGMVFQHANLLDQRTTAQNIAYPLALAGVAGGQRRPIVERMLDLVGLADRGGSYPSQLSGGQKQRVGIARALADDPAVLLCDEPTSALDPETTRSILELIKNVRDTLGLTVIIITHEMSVVRQVCDSVSLLEAGRIVESGRLEDIVLDVDSRLSREIVPFPKVPEAAVAHGESVVDVSITAHPGQPAAVALMSMVAELGGDIAAGVFETIGEAQIGRLAVTVPGPETEQAVSTLRQAGIAAEVRS</sequence>
<evidence type="ECO:0000256" key="9">
    <source>
        <dbReference type="ARBA" id="ARBA00054718"/>
    </source>
</evidence>
<evidence type="ECO:0000259" key="12">
    <source>
        <dbReference type="PROSITE" id="PS50893"/>
    </source>
</evidence>
<dbReference type="CDD" id="cd03258">
    <property type="entry name" value="ABC_MetN_methionine_transporter"/>
    <property type="match status" value="1"/>
</dbReference>
<dbReference type="GO" id="GO:0006865">
    <property type="term" value="P:amino acid transport"/>
    <property type="evidence" value="ECO:0007669"/>
    <property type="project" value="UniProtKB-KW"/>
</dbReference>
<feature type="domain" description="ABC transporter" evidence="12">
    <location>
        <begin position="69"/>
        <end position="309"/>
    </location>
</feature>
<dbReference type="GO" id="GO:0016887">
    <property type="term" value="F:ATP hydrolysis activity"/>
    <property type="evidence" value="ECO:0007669"/>
    <property type="project" value="InterPro"/>
</dbReference>
<keyword evidence="7" id="KW-0029">Amino-acid transport</keyword>
<keyword evidence="5 13" id="KW-0067">ATP-binding</keyword>
<keyword evidence="2" id="KW-0813">Transport</keyword>
<evidence type="ECO:0000256" key="5">
    <source>
        <dbReference type="ARBA" id="ARBA00022840"/>
    </source>
</evidence>
<comment type="function">
    <text evidence="9">Part of the ABC transporter FtsEX involved in cellular division. Has ATPase activity.</text>
</comment>
<evidence type="ECO:0000256" key="10">
    <source>
        <dbReference type="ARBA" id="ARBA00063837"/>
    </source>
</evidence>
<organism evidence="13 14">
    <name type="scientific">Actinomyces viscosus</name>
    <dbReference type="NCBI Taxonomy" id="1656"/>
    <lineage>
        <taxon>Bacteria</taxon>
        <taxon>Bacillati</taxon>
        <taxon>Actinomycetota</taxon>
        <taxon>Actinomycetes</taxon>
        <taxon>Actinomycetales</taxon>
        <taxon>Actinomycetaceae</taxon>
        <taxon>Actinomyces</taxon>
    </lineage>
</organism>
<dbReference type="EMBL" id="LR134477">
    <property type="protein sequence ID" value="VEI17295.1"/>
    <property type="molecule type" value="Genomic_DNA"/>
</dbReference>
<name>A0A3S4Z9J8_ACTVI</name>
<comment type="subunit">
    <text evidence="10">Homodimer. Forms a membrane-associated complex with FtsX.</text>
</comment>
<dbReference type="AlphaFoldDB" id="A0A3S4Z9J8"/>
<dbReference type="SUPFAM" id="SSF52540">
    <property type="entry name" value="P-loop containing nucleoside triphosphate hydrolases"/>
    <property type="match status" value="1"/>
</dbReference>
<dbReference type="Proteomes" id="UP000268658">
    <property type="component" value="Chromosome"/>
</dbReference>
<evidence type="ECO:0000256" key="2">
    <source>
        <dbReference type="ARBA" id="ARBA00022448"/>
    </source>
</evidence>
<evidence type="ECO:0000256" key="7">
    <source>
        <dbReference type="ARBA" id="ARBA00022970"/>
    </source>
</evidence>
<gene>
    <name evidence="13" type="primary">metN</name>
    <name evidence="13" type="ORF">NCTC10951_02121</name>
</gene>
<keyword evidence="3" id="KW-1003">Cell membrane</keyword>
<feature type="region of interest" description="Disordered" evidence="11">
    <location>
        <begin position="1"/>
        <end position="68"/>
    </location>
</feature>
<feature type="compositionally biased region" description="Polar residues" evidence="11">
    <location>
        <begin position="55"/>
        <end position="65"/>
    </location>
</feature>
<accession>A0A3S4Z9J8</accession>
<keyword evidence="6" id="KW-1278">Translocase</keyword>
<dbReference type="Pfam" id="PF00005">
    <property type="entry name" value="ABC_tran"/>
    <property type="match status" value="1"/>
</dbReference>
<evidence type="ECO:0000256" key="6">
    <source>
        <dbReference type="ARBA" id="ARBA00022967"/>
    </source>
</evidence>
<dbReference type="KEGG" id="avc:NCTC10951_02121"/>
<dbReference type="InterPro" id="IPR003593">
    <property type="entry name" value="AAA+_ATPase"/>
</dbReference>
<dbReference type="Gene3D" id="3.40.50.300">
    <property type="entry name" value="P-loop containing nucleotide triphosphate hydrolases"/>
    <property type="match status" value="1"/>
</dbReference>
<comment type="similarity">
    <text evidence="1">Belongs to the ABC transporter superfamily.</text>
</comment>
<dbReference type="SMART" id="SM00382">
    <property type="entry name" value="AAA"/>
    <property type="match status" value="1"/>
</dbReference>
<evidence type="ECO:0000256" key="11">
    <source>
        <dbReference type="SAM" id="MobiDB-lite"/>
    </source>
</evidence>
<keyword evidence="13" id="KW-0378">Hydrolase</keyword>
<keyword evidence="8" id="KW-0472">Membrane</keyword>
<feature type="compositionally biased region" description="Basic and acidic residues" evidence="11">
    <location>
        <begin position="37"/>
        <end position="52"/>
    </location>
</feature>
<dbReference type="PANTHER" id="PTHR43166">
    <property type="entry name" value="AMINO ACID IMPORT ATP-BINDING PROTEIN"/>
    <property type="match status" value="1"/>
</dbReference>
<dbReference type="InterPro" id="IPR041701">
    <property type="entry name" value="MetN_ABC"/>
</dbReference>
<dbReference type="PROSITE" id="PS50893">
    <property type="entry name" value="ABC_TRANSPORTER_2"/>
    <property type="match status" value="1"/>
</dbReference>
<proteinExistence type="inferred from homology"/>
<dbReference type="InterPro" id="IPR003439">
    <property type="entry name" value="ABC_transporter-like_ATP-bd"/>
</dbReference>
<keyword evidence="4" id="KW-0547">Nucleotide-binding</keyword>
<reference evidence="13 14" key="1">
    <citation type="submission" date="2018-12" db="EMBL/GenBank/DDBJ databases">
        <authorList>
            <consortium name="Pathogen Informatics"/>
        </authorList>
    </citation>
    <scope>NUCLEOTIDE SEQUENCE [LARGE SCALE GENOMIC DNA]</scope>
    <source>
        <strain evidence="13 14">NCTC10951</strain>
    </source>
</reference>
<evidence type="ECO:0000256" key="4">
    <source>
        <dbReference type="ARBA" id="ARBA00022741"/>
    </source>
</evidence>
<evidence type="ECO:0000256" key="1">
    <source>
        <dbReference type="ARBA" id="ARBA00005417"/>
    </source>
</evidence>
<dbReference type="GO" id="GO:0005886">
    <property type="term" value="C:plasma membrane"/>
    <property type="evidence" value="ECO:0007669"/>
    <property type="project" value="UniProtKB-ARBA"/>
</dbReference>
<dbReference type="InterPro" id="IPR017871">
    <property type="entry name" value="ABC_transporter-like_CS"/>
</dbReference>
<dbReference type="RefSeq" id="WP_309341228.1">
    <property type="nucleotide sequence ID" value="NZ_LR134477.1"/>
</dbReference>
<evidence type="ECO:0000256" key="3">
    <source>
        <dbReference type="ARBA" id="ARBA00022475"/>
    </source>
</evidence>
<dbReference type="EC" id="3.6.3.-" evidence="13"/>
<dbReference type="GO" id="GO:0005524">
    <property type="term" value="F:ATP binding"/>
    <property type="evidence" value="ECO:0007669"/>
    <property type="project" value="UniProtKB-KW"/>
</dbReference>
<dbReference type="PANTHER" id="PTHR43166:SF30">
    <property type="entry name" value="METHIONINE IMPORT ATP-BINDING PROTEIN METN"/>
    <property type="match status" value="1"/>
</dbReference>
<dbReference type="InterPro" id="IPR027417">
    <property type="entry name" value="P-loop_NTPase"/>
</dbReference>
<evidence type="ECO:0000313" key="14">
    <source>
        <dbReference type="Proteomes" id="UP000268658"/>
    </source>
</evidence>
<dbReference type="PROSITE" id="PS00211">
    <property type="entry name" value="ABC_TRANSPORTER_1"/>
    <property type="match status" value="1"/>
</dbReference>
<evidence type="ECO:0000256" key="8">
    <source>
        <dbReference type="ARBA" id="ARBA00023136"/>
    </source>
</evidence>